<dbReference type="Gene3D" id="2.60.120.620">
    <property type="entry name" value="q2cbj1_9rhob like domain"/>
    <property type="match status" value="1"/>
</dbReference>
<dbReference type="InterPro" id="IPR011990">
    <property type="entry name" value="TPR-like_helical_dom_sf"/>
</dbReference>
<dbReference type="InterPro" id="IPR019734">
    <property type="entry name" value="TPR_rpt"/>
</dbReference>
<sequence>MTSQLTPHAAAVAQTAAALMNQRRFSEARRLLAPLARDCAGQADLHFLLGAACAGASEPAAAESALSDALAIDPEHQRAAVDLARLLSAQGRHAELLDRTARAAAVDRPHEALLGERARALAAIGQGDEAVAVRRRAAALNPGKGHLLHNLAATQGDVGLNIDAESSARAALRLSDKPETWLVLARALQGQNRFDEAETAFSEATARRPMYFAALHDHAQLVWMRTGDLDEATTVLNRMALNGVEGRPARLIKAQLMQAAGDAEGAYASLADDIRSDDIAALVMGAQLALAIDPGAALQHALRATALAPQDRAAERILINANLALGRASEALEALAEPLRRAPFDQGFIAAQWTAWRLLDDPRAAALYDYQNVVSAGMIDAPPGWISLSAYLQDLRTALLRLHGLTAHPLGQSLRHGAQTSANLLRSDDPTIRAFPAAIDAAVRRHLSFIGSGDDILRSRNTGEYRIQSMWSVRLAPHGFHTNHVHPEGWLSSACYIETPDDEEAGEHDGWLKFGEPGPTSPSLAAQRHIRPEPGLLVLFPSYMWHGTSPFRRGARMSIAFDLVPA</sequence>
<proteinExistence type="predicted"/>
<dbReference type="EMBL" id="CP146369">
    <property type="protein sequence ID" value="WWT54125.1"/>
    <property type="molecule type" value="Genomic_DNA"/>
</dbReference>
<organism evidence="1 2">
    <name type="scientific">Brevundimonas olei</name>
    <dbReference type="NCBI Taxonomy" id="657642"/>
    <lineage>
        <taxon>Bacteria</taxon>
        <taxon>Pseudomonadati</taxon>
        <taxon>Pseudomonadota</taxon>
        <taxon>Alphaproteobacteria</taxon>
        <taxon>Caulobacterales</taxon>
        <taxon>Caulobacteraceae</taxon>
        <taxon>Brevundimonas</taxon>
    </lineage>
</organism>
<dbReference type="PANTHER" id="PTHR44998:SF1">
    <property type="entry name" value="UDP-N-ACETYLGLUCOSAMINE--PEPTIDE N-ACETYLGLUCOSAMINYLTRANSFERASE 110 KDA SUBUNIT"/>
    <property type="match status" value="1"/>
</dbReference>
<gene>
    <name evidence="1" type="ORF">V8J38_12830</name>
</gene>
<protein>
    <submittedName>
        <fullName evidence="1">2OG-Fe(II) oxygenase</fullName>
    </submittedName>
</protein>
<dbReference type="Pfam" id="PF13759">
    <property type="entry name" value="2OG-FeII_Oxy_5"/>
    <property type="match status" value="1"/>
</dbReference>
<name>A0ABZ2IGS7_9CAUL</name>
<keyword evidence="2" id="KW-1185">Reference proteome</keyword>
<dbReference type="InterPro" id="IPR012668">
    <property type="entry name" value="CHP02466"/>
</dbReference>
<dbReference type="Proteomes" id="UP001363460">
    <property type="component" value="Chromosome"/>
</dbReference>
<dbReference type="SMART" id="SM00028">
    <property type="entry name" value="TPR"/>
    <property type="match status" value="3"/>
</dbReference>
<dbReference type="SUPFAM" id="SSF48452">
    <property type="entry name" value="TPR-like"/>
    <property type="match status" value="1"/>
</dbReference>
<reference evidence="1 2" key="1">
    <citation type="submission" date="2024-02" db="EMBL/GenBank/DDBJ databases">
        <title>Distribution and functional of Brevundimonas-related endobacteria within Verticillium dahliae.</title>
        <authorList>
            <person name="Zeng H."/>
        </authorList>
    </citation>
    <scope>NUCLEOTIDE SEQUENCE [LARGE SCALE GENOMIC DNA]</scope>
    <source>
        <strain evidence="1 2">TRM 44200</strain>
    </source>
</reference>
<evidence type="ECO:0000313" key="1">
    <source>
        <dbReference type="EMBL" id="WWT54125.1"/>
    </source>
</evidence>
<dbReference type="Pfam" id="PF14559">
    <property type="entry name" value="TPR_19"/>
    <property type="match status" value="1"/>
</dbReference>
<accession>A0ABZ2IGS7</accession>
<dbReference type="Gene3D" id="1.25.40.10">
    <property type="entry name" value="Tetratricopeptide repeat domain"/>
    <property type="match status" value="1"/>
</dbReference>
<dbReference type="RefSeq" id="WP_338576183.1">
    <property type="nucleotide sequence ID" value="NZ_CP146369.1"/>
</dbReference>
<evidence type="ECO:0000313" key="2">
    <source>
        <dbReference type="Proteomes" id="UP001363460"/>
    </source>
</evidence>
<dbReference type="PANTHER" id="PTHR44998">
    <property type="match status" value="1"/>
</dbReference>